<dbReference type="InterPro" id="IPR000557">
    <property type="entry name" value="Calponin_repeat"/>
</dbReference>
<evidence type="ECO:0000313" key="2">
    <source>
        <dbReference type="WBParaSite" id="SPAL_0000250100.1"/>
    </source>
</evidence>
<proteinExistence type="predicted"/>
<dbReference type="WBParaSite" id="SPAL_0000250100.1">
    <property type="protein sequence ID" value="SPAL_0000250100.1"/>
    <property type="gene ID" value="SPAL_0000250100"/>
</dbReference>
<dbReference type="PROSITE" id="PS51122">
    <property type="entry name" value="CALPONIN_2"/>
    <property type="match status" value="1"/>
</dbReference>
<keyword evidence="1" id="KW-1185">Reference proteome</keyword>
<organism evidence="1 2">
    <name type="scientific">Strongyloides papillosus</name>
    <name type="common">Intestinal threadworm</name>
    <dbReference type="NCBI Taxonomy" id="174720"/>
    <lineage>
        <taxon>Eukaryota</taxon>
        <taxon>Metazoa</taxon>
        <taxon>Ecdysozoa</taxon>
        <taxon>Nematoda</taxon>
        <taxon>Chromadorea</taxon>
        <taxon>Rhabditida</taxon>
        <taxon>Tylenchina</taxon>
        <taxon>Panagrolaimomorpha</taxon>
        <taxon>Strongyloidoidea</taxon>
        <taxon>Strongyloididae</taxon>
        <taxon>Strongyloides</taxon>
    </lineage>
</organism>
<protein>
    <submittedName>
        <fullName evidence="2">Uncharacterized protein</fullName>
    </submittedName>
</protein>
<name>A0A0N5B8X9_STREA</name>
<reference evidence="2" key="1">
    <citation type="submission" date="2017-02" db="UniProtKB">
        <authorList>
            <consortium name="WormBaseParasite"/>
        </authorList>
    </citation>
    <scope>IDENTIFICATION</scope>
</reference>
<sequence length="366" mass="42014">MVVNKIDADRENDETTSSKFIPSKLELYLSNNNNNLSKSQNLVNFSLYHCSCQSTATSTKVCLLCSIKNLKRWRRSFSCKENMVGYDRYLGDVKKRNRIPLPNVIPWEAGTNKFPTQSGTSHFGCYRNIVPNIYTPPHLTDDEKRNNELIIPYLTCPPLHPNSALLASQQGCPPFGSFRKEICSVTYNEGKVKVENLLPEQKKQNSCVLPRMFIPPFEGKNDTVMGKFREVEIKPEGDGGVKEMSREDKLKCNSIIKKIDDPSNTIAEMDKKRFKPPLFGSFYKGDNNPDEKARRAADYYHWMGGQLTVHETFDTNNMKKSSNKSYFDKLMSEKDMTADELYYNNLYKLDTDMVNKKLQNLKENSP</sequence>
<dbReference type="AlphaFoldDB" id="A0A0N5B8X9"/>
<accession>A0A0N5B8X9</accession>
<dbReference type="Proteomes" id="UP000046392">
    <property type="component" value="Unplaced"/>
</dbReference>
<evidence type="ECO:0000313" key="1">
    <source>
        <dbReference type="Proteomes" id="UP000046392"/>
    </source>
</evidence>